<dbReference type="GO" id="GO:0005886">
    <property type="term" value="C:plasma membrane"/>
    <property type="evidence" value="ECO:0007669"/>
    <property type="project" value="UniProtKB-SubCell"/>
</dbReference>
<gene>
    <name evidence="7" type="ORF">LCGC14_2842440</name>
</gene>
<dbReference type="InterPro" id="IPR005171">
    <property type="entry name" value="Cyt_c_oxidase_su4_prok"/>
</dbReference>
<comment type="subcellular location">
    <subcellularLocation>
        <location evidence="1">Cell membrane</location>
        <topology evidence="1">Multi-pass membrane protein</topology>
    </subcellularLocation>
</comment>
<keyword evidence="4 6" id="KW-1133">Transmembrane helix</keyword>
<sequence length="97" mass="10909">MMAEGKEAVHIVSGRILVRTWLCLLVLTALTIWVSTMGLGAFSTFAAIFIASIKAILVLLFFMHLKYEPPLFIITSLITVMTLTVIILMTFSDVWFR</sequence>
<feature type="transmembrane region" description="Helical" evidence="6">
    <location>
        <begin position="70"/>
        <end position="91"/>
    </location>
</feature>
<dbReference type="InterPro" id="IPR011743">
    <property type="entry name" value="Caa3_sub_IV"/>
</dbReference>
<feature type="transmembrane region" description="Helical" evidence="6">
    <location>
        <begin position="16"/>
        <end position="35"/>
    </location>
</feature>
<evidence type="ECO:0000313" key="7">
    <source>
        <dbReference type="EMBL" id="KKK78551.1"/>
    </source>
</evidence>
<organism evidence="7">
    <name type="scientific">marine sediment metagenome</name>
    <dbReference type="NCBI Taxonomy" id="412755"/>
    <lineage>
        <taxon>unclassified sequences</taxon>
        <taxon>metagenomes</taxon>
        <taxon>ecological metagenomes</taxon>
    </lineage>
</organism>
<protein>
    <recommendedName>
        <fullName evidence="8">Caa(3)-type oxidase, subunit IV</fullName>
    </recommendedName>
</protein>
<keyword evidence="2" id="KW-1003">Cell membrane</keyword>
<comment type="caution">
    <text evidence="7">The sequence shown here is derived from an EMBL/GenBank/DDBJ whole genome shotgun (WGS) entry which is preliminary data.</text>
</comment>
<evidence type="ECO:0000256" key="4">
    <source>
        <dbReference type="ARBA" id="ARBA00022989"/>
    </source>
</evidence>
<keyword evidence="3 6" id="KW-0812">Transmembrane</keyword>
<proteinExistence type="predicted"/>
<accession>A0A0F9B1Y9</accession>
<dbReference type="NCBIfam" id="TIGR02229">
    <property type="entry name" value="caa3_sub_IV"/>
    <property type="match status" value="1"/>
</dbReference>
<dbReference type="Pfam" id="PF03626">
    <property type="entry name" value="COX4_pro"/>
    <property type="match status" value="1"/>
</dbReference>
<evidence type="ECO:0000256" key="3">
    <source>
        <dbReference type="ARBA" id="ARBA00022692"/>
    </source>
</evidence>
<feature type="transmembrane region" description="Helical" evidence="6">
    <location>
        <begin position="41"/>
        <end position="63"/>
    </location>
</feature>
<reference evidence="7" key="1">
    <citation type="journal article" date="2015" name="Nature">
        <title>Complex archaea that bridge the gap between prokaryotes and eukaryotes.</title>
        <authorList>
            <person name="Spang A."/>
            <person name="Saw J.H."/>
            <person name="Jorgensen S.L."/>
            <person name="Zaremba-Niedzwiedzka K."/>
            <person name="Martijn J."/>
            <person name="Lind A.E."/>
            <person name="van Eijk R."/>
            <person name="Schleper C."/>
            <person name="Guy L."/>
            <person name="Ettema T.J."/>
        </authorList>
    </citation>
    <scope>NUCLEOTIDE SEQUENCE</scope>
</reference>
<dbReference type="AlphaFoldDB" id="A0A0F9B1Y9"/>
<evidence type="ECO:0008006" key="8">
    <source>
        <dbReference type="Google" id="ProtNLM"/>
    </source>
</evidence>
<evidence type="ECO:0000256" key="1">
    <source>
        <dbReference type="ARBA" id="ARBA00004651"/>
    </source>
</evidence>
<evidence type="ECO:0000256" key="2">
    <source>
        <dbReference type="ARBA" id="ARBA00022475"/>
    </source>
</evidence>
<evidence type="ECO:0000256" key="5">
    <source>
        <dbReference type="ARBA" id="ARBA00023136"/>
    </source>
</evidence>
<name>A0A0F9B1Y9_9ZZZZ</name>
<evidence type="ECO:0000256" key="6">
    <source>
        <dbReference type="SAM" id="Phobius"/>
    </source>
</evidence>
<dbReference type="EMBL" id="LAZR01054443">
    <property type="protein sequence ID" value="KKK78551.1"/>
    <property type="molecule type" value="Genomic_DNA"/>
</dbReference>
<keyword evidence="5 6" id="KW-0472">Membrane</keyword>